<dbReference type="PANTHER" id="PTHR32419:SF23">
    <property type="entry name" value="GLUTATHIONE S-TRANSFERASE (EUROFUNG)"/>
    <property type="match status" value="1"/>
</dbReference>
<keyword evidence="7" id="KW-1185">Reference proteome</keyword>
<evidence type="ECO:0000313" key="6">
    <source>
        <dbReference type="EMBL" id="ETN38300.1"/>
    </source>
</evidence>
<dbReference type="CDD" id="cd03190">
    <property type="entry name" value="GST_C_Omega_like"/>
    <property type="match status" value="1"/>
</dbReference>
<dbReference type="Pfam" id="PF13409">
    <property type="entry name" value="GST_N_2"/>
    <property type="match status" value="1"/>
</dbReference>
<dbReference type="GO" id="GO:0005737">
    <property type="term" value="C:cytoplasm"/>
    <property type="evidence" value="ECO:0007669"/>
    <property type="project" value="TreeGrafter"/>
</dbReference>
<feature type="active site" description="Nucleophile" evidence="1">
    <location>
        <position position="53"/>
    </location>
</feature>
<dbReference type="Proteomes" id="UP000030752">
    <property type="component" value="Unassembled WGS sequence"/>
</dbReference>
<dbReference type="SFLD" id="SFLDG01148">
    <property type="entry name" value="Xi_(cytGST)"/>
    <property type="match status" value="1"/>
</dbReference>
<organism evidence="6 7">
    <name type="scientific">Cyphellophora europaea (strain CBS 101466)</name>
    <name type="common">Phialophora europaea</name>
    <dbReference type="NCBI Taxonomy" id="1220924"/>
    <lineage>
        <taxon>Eukaryota</taxon>
        <taxon>Fungi</taxon>
        <taxon>Dikarya</taxon>
        <taxon>Ascomycota</taxon>
        <taxon>Pezizomycotina</taxon>
        <taxon>Eurotiomycetes</taxon>
        <taxon>Chaetothyriomycetidae</taxon>
        <taxon>Chaetothyriales</taxon>
        <taxon>Cyphellophoraceae</taxon>
        <taxon>Cyphellophora</taxon>
    </lineage>
</organism>
<dbReference type="PANTHER" id="PTHR32419">
    <property type="entry name" value="GLUTATHIONYL-HYDROQUINONE REDUCTASE"/>
    <property type="match status" value="1"/>
</dbReference>
<dbReference type="InParanoid" id="W2RPQ9"/>
<feature type="site" description="Lowers pKa of active site Cys" evidence="3">
    <location>
        <position position="301"/>
    </location>
</feature>
<dbReference type="InterPro" id="IPR004045">
    <property type="entry name" value="Glutathione_S-Trfase_N"/>
</dbReference>
<dbReference type="GeneID" id="19973670"/>
<feature type="binding site" evidence="2">
    <location>
        <begin position="146"/>
        <end position="147"/>
    </location>
    <ligand>
        <name>glutathione</name>
        <dbReference type="ChEBI" id="CHEBI:57925"/>
    </ligand>
</feature>
<dbReference type="Gene3D" id="1.20.1050.10">
    <property type="match status" value="1"/>
</dbReference>
<accession>W2RPQ9</accession>
<dbReference type="InterPro" id="IPR047047">
    <property type="entry name" value="GST_Omega-like_C"/>
</dbReference>
<evidence type="ECO:0000259" key="5">
    <source>
        <dbReference type="Pfam" id="PF13409"/>
    </source>
</evidence>
<dbReference type="OrthoDB" id="2309723at2759"/>
<name>W2RPQ9_CYPE1</name>
<reference evidence="6 7" key="1">
    <citation type="submission" date="2013-03" db="EMBL/GenBank/DDBJ databases">
        <title>The Genome Sequence of Phialophora europaea CBS 101466.</title>
        <authorList>
            <consortium name="The Broad Institute Genomics Platform"/>
            <person name="Cuomo C."/>
            <person name="de Hoog S."/>
            <person name="Gorbushina A."/>
            <person name="Walker B."/>
            <person name="Young S.K."/>
            <person name="Zeng Q."/>
            <person name="Gargeya S."/>
            <person name="Fitzgerald M."/>
            <person name="Haas B."/>
            <person name="Abouelleil A."/>
            <person name="Allen A.W."/>
            <person name="Alvarado L."/>
            <person name="Arachchi H.M."/>
            <person name="Berlin A.M."/>
            <person name="Chapman S.B."/>
            <person name="Gainer-Dewar J."/>
            <person name="Goldberg J."/>
            <person name="Griggs A."/>
            <person name="Gujja S."/>
            <person name="Hansen M."/>
            <person name="Howarth C."/>
            <person name="Imamovic A."/>
            <person name="Ireland A."/>
            <person name="Larimer J."/>
            <person name="McCowan C."/>
            <person name="Murphy C."/>
            <person name="Pearson M."/>
            <person name="Poon T.W."/>
            <person name="Priest M."/>
            <person name="Roberts A."/>
            <person name="Saif S."/>
            <person name="Shea T."/>
            <person name="Sisk P."/>
            <person name="Sykes S."/>
            <person name="Wortman J."/>
            <person name="Nusbaum C."/>
            <person name="Birren B."/>
        </authorList>
    </citation>
    <scope>NUCLEOTIDE SEQUENCE [LARGE SCALE GENOMIC DNA]</scope>
    <source>
        <strain evidence="6 7">CBS 101466</strain>
    </source>
</reference>
<sequence length="357" mass="40692">MAATSTLDKPRPLPTTVPQHLARSAESWHGTIAPDGPFTPQKDRYHLYIGLFCPFAHRANIVRHLFKLQDVLPLSVVRPYPKGDDSGWPGWRFPKTADEYPNATVDHIFGSEYLHEIYFKADPKYKGRYSVPALWDKKTNTMVNNESAEMMRWLQKAYDGVIDTGREAMALYPQHLRGVIDEVSEWMQRDLNGGVYKAGFAETQEDYDKNVLPVFAAMNRVEKMLFANGGPFLLGKALTELDVRAYCTLVRFDPVYVQHFKVNLGTVRHDYPQINNWLKMLYESIPGFKETTNFKHIKENYTKSHSGINPKAITPMGPYPDVEDGWEADVQKVKVGGVMMKEVLELEKKLSGGFVNS</sequence>
<dbReference type="Gene3D" id="3.40.30.10">
    <property type="entry name" value="Glutaredoxin"/>
    <property type="match status" value="1"/>
</dbReference>
<dbReference type="RefSeq" id="XP_008718889.1">
    <property type="nucleotide sequence ID" value="XM_008720667.1"/>
</dbReference>
<evidence type="ECO:0000256" key="2">
    <source>
        <dbReference type="PIRSR" id="PIRSR015753-2"/>
    </source>
</evidence>
<dbReference type="EMBL" id="KB822722">
    <property type="protein sequence ID" value="ETN38300.1"/>
    <property type="molecule type" value="Genomic_DNA"/>
</dbReference>
<dbReference type="SUPFAM" id="SSF52833">
    <property type="entry name" value="Thioredoxin-like"/>
    <property type="match status" value="1"/>
</dbReference>
<dbReference type="SFLD" id="SFLDS00019">
    <property type="entry name" value="Glutathione_Transferase_(cytos"/>
    <property type="match status" value="1"/>
</dbReference>
<dbReference type="STRING" id="1220924.W2RPQ9"/>
<dbReference type="GO" id="GO:0004364">
    <property type="term" value="F:glutathione transferase activity"/>
    <property type="evidence" value="ECO:0007669"/>
    <property type="project" value="InterPro"/>
</dbReference>
<evidence type="ECO:0000256" key="3">
    <source>
        <dbReference type="PIRSR" id="PIRSR015753-3"/>
    </source>
</evidence>
<dbReference type="SFLD" id="SFLDG01206">
    <property type="entry name" value="Xi.1"/>
    <property type="match status" value="1"/>
</dbReference>
<proteinExistence type="predicted"/>
<dbReference type="PIRSF" id="PIRSF015753">
    <property type="entry name" value="GST"/>
    <property type="match status" value="1"/>
</dbReference>
<dbReference type="SUPFAM" id="SSF47616">
    <property type="entry name" value="GST C-terminal domain-like"/>
    <property type="match status" value="1"/>
</dbReference>
<evidence type="ECO:0000256" key="1">
    <source>
        <dbReference type="PIRSR" id="PIRSR015753-1"/>
    </source>
</evidence>
<feature type="binding site" evidence="2">
    <location>
        <position position="91"/>
    </location>
    <ligand>
        <name>glutathione</name>
        <dbReference type="ChEBI" id="CHEBI:57925"/>
    </ligand>
</feature>
<evidence type="ECO:0000313" key="7">
    <source>
        <dbReference type="Proteomes" id="UP000030752"/>
    </source>
</evidence>
<dbReference type="InterPro" id="IPR036282">
    <property type="entry name" value="Glutathione-S-Trfase_C_sf"/>
</dbReference>
<dbReference type="InterPro" id="IPR040079">
    <property type="entry name" value="Glutathione_S-Trfase"/>
</dbReference>
<dbReference type="InterPro" id="IPR036249">
    <property type="entry name" value="Thioredoxin-like_sf"/>
</dbReference>
<feature type="domain" description="GST N-terminal" evidence="5">
    <location>
        <begin position="52"/>
        <end position="156"/>
    </location>
</feature>
<dbReference type="Pfam" id="PF13410">
    <property type="entry name" value="GST_C_2"/>
    <property type="match status" value="1"/>
</dbReference>
<dbReference type="InterPro" id="IPR016639">
    <property type="entry name" value="GST_Omega/GSH"/>
</dbReference>
<dbReference type="AlphaFoldDB" id="W2RPQ9"/>
<feature type="region of interest" description="Disordered" evidence="4">
    <location>
        <begin position="1"/>
        <end position="20"/>
    </location>
</feature>
<feature type="active site" description="Proton donor/acceptor" evidence="1">
    <location>
        <position position="196"/>
    </location>
</feature>
<dbReference type="eggNOG" id="KOG2903">
    <property type="taxonomic scope" value="Eukaryota"/>
</dbReference>
<gene>
    <name evidence="6" type="ORF">HMPREF1541_06331</name>
</gene>
<evidence type="ECO:0000256" key="4">
    <source>
        <dbReference type="SAM" id="MobiDB-lite"/>
    </source>
</evidence>
<dbReference type="HOGENOM" id="CLU_037263_0_1_1"/>
<protein>
    <recommendedName>
        <fullName evidence="5">GST N-terminal domain-containing protein</fullName>
    </recommendedName>
</protein>
<feature type="site" description="Lowers pKa of active site Cys" evidence="3">
    <location>
        <position position="256"/>
    </location>
</feature>
<dbReference type="VEuPathDB" id="FungiDB:HMPREF1541_06331"/>
<feature type="binding site" evidence="2">
    <location>
        <begin position="128"/>
        <end position="131"/>
    </location>
    <ligand>
        <name>glutathione</name>
        <dbReference type="ChEBI" id="CHEBI:57925"/>
    </ligand>
</feature>